<feature type="domain" description="Cobalamin adenosyltransferase-like" evidence="7">
    <location>
        <begin position="3"/>
        <end position="167"/>
    </location>
</feature>
<evidence type="ECO:0000259" key="7">
    <source>
        <dbReference type="Pfam" id="PF01923"/>
    </source>
</evidence>
<dbReference type="NCBIfam" id="TIGR00636">
    <property type="entry name" value="PduO_Nterm"/>
    <property type="match status" value="1"/>
</dbReference>
<keyword evidence="3 6" id="KW-0808">Transferase</keyword>
<dbReference type="PANTHER" id="PTHR12213:SF0">
    <property type="entry name" value="CORRINOID ADENOSYLTRANSFERASE MMAB"/>
    <property type="match status" value="1"/>
</dbReference>
<evidence type="ECO:0000256" key="1">
    <source>
        <dbReference type="ARBA" id="ARBA00007487"/>
    </source>
</evidence>
<evidence type="ECO:0000256" key="4">
    <source>
        <dbReference type="ARBA" id="ARBA00022741"/>
    </source>
</evidence>
<comment type="pathway">
    <text evidence="6">Cofactor biosynthesis; adenosylcobalamin biosynthesis; adenosylcobalamin from cob(II)yrinate a,c-diamide: step 2/7.</text>
</comment>
<comment type="catalytic activity">
    <reaction evidence="6">
        <text>2 cob(II)yrinate a,c diamide + reduced [electron-transfer flavoprotein] + 2 ATP = 2 adenosylcob(III)yrinate a,c-diamide + 2 triphosphate + oxidized [electron-transfer flavoprotein] + 3 H(+)</text>
        <dbReference type="Rhea" id="RHEA:11528"/>
        <dbReference type="Rhea" id="RHEA-COMP:10685"/>
        <dbReference type="Rhea" id="RHEA-COMP:10686"/>
        <dbReference type="ChEBI" id="CHEBI:15378"/>
        <dbReference type="ChEBI" id="CHEBI:18036"/>
        <dbReference type="ChEBI" id="CHEBI:30616"/>
        <dbReference type="ChEBI" id="CHEBI:57692"/>
        <dbReference type="ChEBI" id="CHEBI:58307"/>
        <dbReference type="ChEBI" id="CHEBI:58503"/>
        <dbReference type="ChEBI" id="CHEBI:58537"/>
        <dbReference type="EC" id="2.5.1.17"/>
    </reaction>
</comment>
<keyword evidence="5 6" id="KW-0067">ATP-binding</keyword>
<dbReference type="Pfam" id="PF01923">
    <property type="entry name" value="Cob_adeno_trans"/>
    <property type="match status" value="1"/>
</dbReference>
<comment type="catalytic activity">
    <reaction evidence="6">
        <text>2 cob(II)alamin + reduced [electron-transfer flavoprotein] + 2 ATP = 2 adenosylcob(III)alamin + 2 triphosphate + oxidized [electron-transfer flavoprotein] + 3 H(+)</text>
        <dbReference type="Rhea" id="RHEA:28671"/>
        <dbReference type="Rhea" id="RHEA-COMP:10685"/>
        <dbReference type="Rhea" id="RHEA-COMP:10686"/>
        <dbReference type="ChEBI" id="CHEBI:15378"/>
        <dbReference type="ChEBI" id="CHEBI:16304"/>
        <dbReference type="ChEBI" id="CHEBI:18036"/>
        <dbReference type="ChEBI" id="CHEBI:18408"/>
        <dbReference type="ChEBI" id="CHEBI:30616"/>
        <dbReference type="ChEBI" id="CHEBI:57692"/>
        <dbReference type="ChEBI" id="CHEBI:58307"/>
        <dbReference type="EC" id="2.5.1.17"/>
    </reaction>
</comment>
<dbReference type="InterPro" id="IPR016030">
    <property type="entry name" value="CblAdoTrfase-like"/>
</dbReference>
<proteinExistence type="inferred from homology"/>
<dbReference type="Gene3D" id="1.20.1200.10">
    <property type="entry name" value="Cobalamin adenosyltransferase-like"/>
    <property type="match status" value="1"/>
</dbReference>
<comment type="subunit">
    <text evidence="2">Homotrimer.</text>
</comment>
<evidence type="ECO:0000256" key="2">
    <source>
        <dbReference type="ARBA" id="ARBA00011233"/>
    </source>
</evidence>
<dbReference type="FunFam" id="1.20.1200.10:FF:000001">
    <property type="entry name" value="Cob(I)yrinic acid a,c-diamide adenosyltransferase"/>
    <property type="match status" value="1"/>
</dbReference>
<dbReference type="GO" id="GO:0005524">
    <property type="term" value="F:ATP binding"/>
    <property type="evidence" value="ECO:0007669"/>
    <property type="project" value="UniProtKB-UniRule"/>
</dbReference>
<dbReference type="InterPro" id="IPR036451">
    <property type="entry name" value="CblAdoTrfase-like_sf"/>
</dbReference>
<evidence type="ECO:0000256" key="3">
    <source>
        <dbReference type="ARBA" id="ARBA00022679"/>
    </source>
</evidence>
<organism evidence="8 9">
    <name type="scientific">Salibacter halophilus</name>
    <dbReference type="NCBI Taxonomy" id="1803916"/>
    <lineage>
        <taxon>Bacteria</taxon>
        <taxon>Pseudomonadati</taxon>
        <taxon>Bacteroidota</taxon>
        <taxon>Flavobacteriia</taxon>
        <taxon>Flavobacteriales</taxon>
        <taxon>Salibacteraceae</taxon>
        <taxon>Salibacter</taxon>
    </lineage>
</organism>
<name>A0A6N6M2Q2_9FLAO</name>
<dbReference type="PANTHER" id="PTHR12213">
    <property type="entry name" value="CORRINOID ADENOSYLTRANSFERASE"/>
    <property type="match status" value="1"/>
</dbReference>
<dbReference type="AlphaFoldDB" id="A0A6N6M2Q2"/>
<comment type="caution">
    <text evidence="8">The sequence shown here is derived from an EMBL/GenBank/DDBJ whole genome shotgun (WGS) entry which is preliminary data.</text>
</comment>
<reference evidence="8 9" key="1">
    <citation type="submission" date="2019-09" db="EMBL/GenBank/DDBJ databases">
        <title>Genomes of Cryomorphaceae.</title>
        <authorList>
            <person name="Bowman J.P."/>
        </authorList>
    </citation>
    <scope>NUCLEOTIDE SEQUENCE [LARGE SCALE GENOMIC DNA]</scope>
    <source>
        <strain evidence="8 9">KCTC 52047</strain>
    </source>
</reference>
<dbReference type="InterPro" id="IPR029499">
    <property type="entry name" value="PduO-typ"/>
</dbReference>
<dbReference type="SUPFAM" id="SSF89028">
    <property type="entry name" value="Cobalamin adenosyltransferase-like"/>
    <property type="match status" value="1"/>
</dbReference>
<evidence type="ECO:0000313" key="8">
    <source>
        <dbReference type="EMBL" id="KAB1063356.1"/>
    </source>
</evidence>
<evidence type="ECO:0000256" key="5">
    <source>
        <dbReference type="ARBA" id="ARBA00022840"/>
    </source>
</evidence>
<keyword evidence="4 6" id="KW-0547">Nucleotide-binding</keyword>
<dbReference type="EMBL" id="WACR01000008">
    <property type="protein sequence ID" value="KAB1063356.1"/>
    <property type="molecule type" value="Genomic_DNA"/>
</dbReference>
<evidence type="ECO:0000256" key="6">
    <source>
        <dbReference type="RuleBase" id="RU366026"/>
    </source>
</evidence>
<keyword evidence="9" id="KW-1185">Reference proteome</keyword>
<dbReference type="UniPathway" id="UPA00148">
    <property type="reaction ID" value="UER00233"/>
</dbReference>
<sequence length="183" mass="21032">MKIYTKSGDKGQTSLIGGTRVTKDHVRIEAYGTVDELNSWVGMLRDSEVDERTHQTLLEIQDRLFTIGSSLATDPNESPETKLPDLKESDITFLEKEMDFMDEQLPPMKNFILPGGHNTVSTSHICRTVCRRVERRVISLSEHEFTPPLVQPYVNRLSDYFFVLSRYTAKQLNANEIAWKPRK</sequence>
<keyword evidence="6" id="KW-0169">Cobalamin biosynthesis</keyword>
<evidence type="ECO:0000313" key="9">
    <source>
        <dbReference type="Proteomes" id="UP000435357"/>
    </source>
</evidence>
<dbReference type="RefSeq" id="WP_151168726.1">
    <property type="nucleotide sequence ID" value="NZ_WACR01000008.1"/>
</dbReference>
<dbReference type="Proteomes" id="UP000435357">
    <property type="component" value="Unassembled WGS sequence"/>
</dbReference>
<dbReference type="GO" id="GO:0009236">
    <property type="term" value="P:cobalamin biosynthetic process"/>
    <property type="evidence" value="ECO:0007669"/>
    <property type="project" value="UniProtKB-UniRule"/>
</dbReference>
<dbReference type="OrthoDB" id="9778896at2"/>
<gene>
    <name evidence="8" type="ORF">F3059_09810</name>
</gene>
<accession>A0A6N6M2Q2</accession>
<protein>
    <recommendedName>
        <fullName evidence="6">Corrinoid adenosyltransferase</fullName>
        <ecNumber evidence="6">2.5.1.17</ecNumber>
    </recommendedName>
    <alternativeName>
        <fullName evidence="6">Cob(II)alamin adenosyltransferase</fullName>
    </alternativeName>
    <alternativeName>
        <fullName evidence="6">Cob(II)yrinic acid a,c-diamide adenosyltransferase</fullName>
    </alternativeName>
    <alternativeName>
        <fullName evidence="6">Cobinamide/cobalamin adenosyltransferase</fullName>
    </alternativeName>
</protein>
<dbReference type="GO" id="GO:0008817">
    <property type="term" value="F:corrinoid adenosyltransferase activity"/>
    <property type="evidence" value="ECO:0007669"/>
    <property type="project" value="UniProtKB-UniRule"/>
</dbReference>
<dbReference type="EC" id="2.5.1.17" evidence="6"/>
<comment type="similarity">
    <text evidence="1 6">Belongs to the Cob(I)alamin adenosyltransferase family.</text>
</comment>